<dbReference type="InterPro" id="IPR005106">
    <property type="entry name" value="Asp/hSer_DH_NAD-bd"/>
</dbReference>
<dbReference type="SUPFAM" id="SSF51735">
    <property type="entry name" value="NAD(P)-binding Rossmann-fold domains"/>
    <property type="match status" value="1"/>
</dbReference>
<dbReference type="RefSeq" id="WP_229571317.1">
    <property type="nucleotide sequence ID" value="NZ_AP025226.1"/>
</dbReference>
<evidence type="ECO:0000256" key="3">
    <source>
        <dbReference type="ARBA" id="ARBA00006753"/>
    </source>
</evidence>
<dbReference type="PANTHER" id="PTHR43331:SF1">
    <property type="entry name" value="HOMOSERINE DEHYDROGENASE"/>
    <property type="match status" value="1"/>
</dbReference>
<comment type="similarity">
    <text evidence="3">Belongs to the homoserine dehydrogenase family.</text>
</comment>
<feature type="binding site" evidence="11">
    <location>
        <position position="104"/>
    </location>
    <ligand>
        <name>NADPH</name>
        <dbReference type="ChEBI" id="CHEBI:57783"/>
    </ligand>
</feature>
<gene>
    <name evidence="14" type="ORF">SACC_03240</name>
</gene>
<dbReference type="SUPFAM" id="SSF55347">
    <property type="entry name" value="Glyceraldehyde-3-phosphate dehydrogenase-like, C-terminal domain"/>
    <property type="match status" value="1"/>
</dbReference>
<dbReference type="GO" id="GO:0009086">
    <property type="term" value="P:methionine biosynthetic process"/>
    <property type="evidence" value="ECO:0007669"/>
    <property type="project" value="UniProtKB-KW"/>
</dbReference>
<evidence type="ECO:0000313" key="14">
    <source>
        <dbReference type="EMBL" id="BDB97307.1"/>
    </source>
</evidence>
<feature type="binding site" evidence="11">
    <location>
        <position position="187"/>
    </location>
    <ligand>
        <name>L-homoserine</name>
        <dbReference type="ChEBI" id="CHEBI:57476"/>
    </ligand>
</feature>
<keyword evidence="8" id="KW-0560">Oxidoreductase</keyword>
<dbReference type="EC" id="1.1.1.3" evidence="4"/>
<evidence type="ECO:0000256" key="8">
    <source>
        <dbReference type="ARBA" id="ARBA00023002"/>
    </source>
</evidence>
<evidence type="ECO:0000259" key="13">
    <source>
        <dbReference type="Pfam" id="PF03447"/>
    </source>
</evidence>
<feature type="domain" description="Homoserine dehydrogenase catalytic" evidence="12">
    <location>
        <begin position="144"/>
        <end position="307"/>
    </location>
</feature>
<dbReference type="GeneID" id="68865052"/>
<dbReference type="GO" id="GO:0009088">
    <property type="term" value="P:threonine biosynthetic process"/>
    <property type="evidence" value="ECO:0007669"/>
    <property type="project" value="UniProtKB-KW"/>
</dbReference>
<evidence type="ECO:0000259" key="12">
    <source>
        <dbReference type="Pfam" id="PF00742"/>
    </source>
</evidence>
<evidence type="ECO:0000313" key="15">
    <source>
        <dbReference type="Proteomes" id="UP001319921"/>
    </source>
</evidence>
<keyword evidence="15" id="KW-1185">Reference proteome</keyword>
<feature type="active site" description="Proton donor" evidence="10">
    <location>
        <position position="202"/>
    </location>
</feature>
<evidence type="ECO:0000256" key="11">
    <source>
        <dbReference type="PIRSR" id="PIRSR036497-2"/>
    </source>
</evidence>
<dbReference type="AlphaFoldDB" id="A0AAQ4CNC6"/>
<dbReference type="EMBL" id="AP025226">
    <property type="protein sequence ID" value="BDB97307.1"/>
    <property type="molecule type" value="Genomic_DNA"/>
</dbReference>
<dbReference type="InterPro" id="IPR001342">
    <property type="entry name" value="HDH_cat"/>
</dbReference>
<evidence type="ECO:0000256" key="5">
    <source>
        <dbReference type="ARBA" id="ARBA00013376"/>
    </source>
</evidence>
<keyword evidence="11" id="KW-0521">NADP</keyword>
<evidence type="ECO:0000256" key="10">
    <source>
        <dbReference type="PIRSR" id="PIRSR036497-1"/>
    </source>
</evidence>
<dbReference type="PIRSF" id="PIRSF036497">
    <property type="entry name" value="HDH_short"/>
    <property type="match status" value="1"/>
</dbReference>
<dbReference type="FunFam" id="3.40.50.720:FF:000554">
    <property type="entry name" value="Homoserine dehydrogenase"/>
    <property type="match status" value="1"/>
</dbReference>
<feature type="domain" description="Aspartate/homoserine dehydrogenase NAD-binding" evidence="13">
    <location>
        <begin position="7"/>
        <end position="127"/>
    </location>
</feature>
<dbReference type="PROSITE" id="PS01042">
    <property type="entry name" value="HOMOSER_DHGENASE"/>
    <property type="match status" value="1"/>
</dbReference>
<evidence type="ECO:0000256" key="4">
    <source>
        <dbReference type="ARBA" id="ARBA00013213"/>
    </source>
</evidence>
<dbReference type="Gene3D" id="3.40.50.720">
    <property type="entry name" value="NAD(P)-binding Rossmann-like Domain"/>
    <property type="match status" value="1"/>
</dbReference>
<reference evidence="14 15" key="1">
    <citation type="journal article" date="2022" name="Microbiol. Resour. Announc.">
        <title>Complete Genome Sequence of the Hyperthermophilic and Acidophilic Archaeon Saccharolobus caldissimus Strain HS-3T.</title>
        <authorList>
            <person name="Sakai H.D."/>
            <person name="Kurosawa N."/>
        </authorList>
    </citation>
    <scope>NUCLEOTIDE SEQUENCE [LARGE SCALE GENOMIC DNA]</scope>
    <source>
        <strain evidence="14 15">JCM32116</strain>
    </source>
</reference>
<evidence type="ECO:0000256" key="2">
    <source>
        <dbReference type="ARBA" id="ARBA00005062"/>
    </source>
</evidence>
<sequence length="314" mass="34822">MRLLLIGYGNVGRAFRKLLKEKSEKYPILQNIKIEGIITRRGLMIGDKENFNPDKKTTILEAIDEIQPDVIVDMSSPNYKDGEPSVSAYVKALSNGIHVITTNKAPLALKFRELMEIAESKGAKIGFQGTVMSGTPSINLFRVQPVAEVFRIRGILNGTTNYILSRMYEGLNFEEALNEAKEKGYAEEDPTLDLNGFDAAAKLTILVNFMMNRSIRLGDFKFKGIEGISSDEIRRIKSEGKKIKLIAYADNYTIEVSPKVLSSQDPLFYIDGVENALEIENEIQRIIIRGPGAGPINAAYGALTDLVLLLKGCL</sequence>
<dbReference type="Pfam" id="PF03447">
    <property type="entry name" value="NAD_binding_3"/>
    <property type="match status" value="1"/>
</dbReference>
<dbReference type="PANTHER" id="PTHR43331">
    <property type="entry name" value="HOMOSERINE DEHYDROGENASE"/>
    <property type="match status" value="1"/>
</dbReference>
<keyword evidence="7" id="KW-0791">Threonine biosynthesis</keyword>
<proteinExistence type="inferred from homology"/>
<dbReference type="InterPro" id="IPR036291">
    <property type="entry name" value="NAD(P)-bd_dom_sf"/>
</dbReference>
<dbReference type="KEGG" id="scas:SACC_03240"/>
<comment type="pathway">
    <text evidence="2">Amino-acid biosynthesis; L-methionine biosynthesis via de novo pathway; L-homoserine from L-aspartate: step 3/3.</text>
</comment>
<evidence type="ECO:0000256" key="6">
    <source>
        <dbReference type="ARBA" id="ARBA00022605"/>
    </source>
</evidence>
<feature type="binding site" evidence="11">
    <location>
        <begin position="7"/>
        <end position="12"/>
    </location>
    <ligand>
        <name>NADP(+)</name>
        <dbReference type="ChEBI" id="CHEBI:58349"/>
    </ligand>
</feature>
<name>A0AAQ4CNC6_9CREN</name>
<dbReference type="Proteomes" id="UP001319921">
    <property type="component" value="Chromosome"/>
</dbReference>
<dbReference type="Pfam" id="PF00742">
    <property type="entry name" value="Homoserine_dh"/>
    <property type="match status" value="1"/>
</dbReference>
<protein>
    <recommendedName>
        <fullName evidence="5">Homoserine dehydrogenase</fullName>
        <ecNumber evidence="4">1.1.1.3</ecNumber>
    </recommendedName>
</protein>
<keyword evidence="6" id="KW-0028">Amino-acid biosynthesis</keyword>
<dbReference type="InterPro" id="IPR019811">
    <property type="entry name" value="HDH_CS"/>
</dbReference>
<evidence type="ECO:0000256" key="7">
    <source>
        <dbReference type="ARBA" id="ARBA00022697"/>
    </source>
</evidence>
<organism evidence="14 15">
    <name type="scientific">Saccharolobus caldissimus</name>
    <dbReference type="NCBI Taxonomy" id="1702097"/>
    <lineage>
        <taxon>Archaea</taxon>
        <taxon>Thermoproteota</taxon>
        <taxon>Thermoprotei</taxon>
        <taxon>Sulfolobales</taxon>
        <taxon>Sulfolobaceae</taxon>
        <taxon>Saccharolobus</taxon>
    </lineage>
</organism>
<keyword evidence="9" id="KW-0486">Methionine biosynthesis</keyword>
<accession>A0AAQ4CNC6</accession>
<evidence type="ECO:0000256" key="1">
    <source>
        <dbReference type="ARBA" id="ARBA00005056"/>
    </source>
</evidence>
<dbReference type="FunFam" id="3.30.360.10:FF:000005">
    <property type="entry name" value="Homoserine dehydrogenase"/>
    <property type="match status" value="1"/>
</dbReference>
<dbReference type="Gene3D" id="3.30.360.10">
    <property type="entry name" value="Dihydrodipicolinate Reductase, domain 2"/>
    <property type="match status" value="1"/>
</dbReference>
<dbReference type="InterPro" id="IPR022697">
    <property type="entry name" value="HDH_short"/>
</dbReference>
<evidence type="ECO:0000256" key="9">
    <source>
        <dbReference type="ARBA" id="ARBA00023167"/>
    </source>
</evidence>
<dbReference type="GO" id="GO:0050661">
    <property type="term" value="F:NADP binding"/>
    <property type="evidence" value="ECO:0007669"/>
    <property type="project" value="InterPro"/>
</dbReference>
<dbReference type="GO" id="GO:0004412">
    <property type="term" value="F:homoserine dehydrogenase activity"/>
    <property type="evidence" value="ECO:0007669"/>
    <property type="project" value="UniProtKB-EC"/>
</dbReference>
<comment type="pathway">
    <text evidence="1">Amino-acid biosynthesis; L-threonine biosynthesis; L-threonine from L-aspartate: step 3/5.</text>
</comment>